<keyword evidence="3" id="KW-0597">Phosphoprotein</keyword>
<accession>A0A8B8GA48</accession>
<feature type="compositionally biased region" description="Acidic residues" evidence="11">
    <location>
        <begin position="428"/>
        <end position="437"/>
    </location>
</feature>
<protein>
    <recommendedName>
        <fullName evidence="10">Ribosomal L1 domain-containing protein 1</fullName>
    </recommendedName>
</protein>
<evidence type="ECO:0000256" key="4">
    <source>
        <dbReference type="ARBA" id="ARBA00022843"/>
    </source>
</evidence>
<keyword evidence="4" id="KW-0832">Ubl conjugation</keyword>
<comment type="function">
    <text evidence="8">Regulates cellular senescence through inhibition of PTEN translation. Acts as a pro-apoptotic regulator in response to DNA damage.</text>
</comment>
<feature type="region of interest" description="Disordered" evidence="11">
    <location>
        <begin position="60"/>
        <end position="119"/>
    </location>
</feature>
<feature type="region of interest" description="Disordered" evidence="11">
    <location>
        <begin position="425"/>
        <end position="544"/>
    </location>
</feature>
<dbReference type="OrthoDB" id="10251727at2759"/>
<evidence type="ECO:0000256" key="9">
    <source>
        <dbReference type="ARBA" id="ARBA00061550"/>
    </source>
</evidence>
<dbReference type="Gene3D" id="3.40.50.790">
    <property type="match status" value="1"/>
</dbReference>
<evidence type="ECO:0000256" key="7">
    <source>
        <dbReference type="ARBA" id="ARBA00023242"/>
    </source>
</evidence>
<feature type="compositionally biased region" description="Acidic residues" evidence="11">
    <location>
        <begin position="450"/>
        <end position="466"/>
    </location>
</feature>
<dbReference type="InterPro" id="IPR016095">
    <property type="entry name" value="Ribosomal_uL1_3-a/b-sand"/>
</dbReference>
<dbReference type="RefSeq" id="XP_025419635.1">
    <property type="nucleotide sequence ID" value="XM_025563850.1"/>
</dbReference>
<comment type="subcellular location">
    <subcellularLocation>
        <location evidence="1">Nucleus</location>
        <location evidence="1">Nucleolus</location>
    </subcellularLocation>
</comment>
<dbReference type="AlphaFoldDB" id="A0A8B8GA48"/>
<feature type="compositionally biased region" description="Basic and acidic residues" evidence="11">
    <location>
        <begin position="521"/>
        <end position="541"/>
    </location>
</feature>
<keyword evidence="6" id="KW-0175">Coiled coil</keyword>
<keyword evidence="2" id="KW-1017">Isopeptide bond</keyword>
<dbReference type="InterPro" id="IPR028364">
    <property type="entry name" value="Ribosomal_uL1/biogenesis"/>
</dbReference>
<evidence type="ECO:0000256" key="11">
    <source>
        <dbReference type="SAM" id="MobiDB-lite"/>
    </source>
</evidence>
<dbReference type="GeneID" id="112689964"/>
<sequence length="562" mass="63522">MKVKTTVPKPKSFKKKIPGGITKNKKISKSTSGAVKKNIVKITDAFEVLKCGNDLTGISCSKEPKPAKIKKSAKSSNETNKIDDTISKSSKNVKKGSKKPVVPQKQKKPKKETTDVVPKMSMKSKILESTMTEVNSDDSEPKLDIEKVEAAVKGLFMLLKNQSTQSKTELWDEPTPIHLVITAVKMGVGPKRVLRIALPNSLITDTTDICLIVPDLIRGRNVDHEKTYHHYKDLLAQKGIKNIKTILPARQIRVEYNEYEARRNLCHSHDVFLIDQKISAFMVKKLGKEFYIKRKFPITVKLNKKHLKEELESKLHKTSFFLDYKGTTKTVQVGHMQQTPKQVAQNIIAVFKYLEYNYPGGLKNIRTLLIKTPTSESLPIYYSMISRNEVKGPYSKSQLFSKAKEVEGELFGKRVLVKPNGDVTVLSESDESDNDEDNNVKVVNKNKTNDDEDSDAKEDSEEDEQSDSSVNKEDENKSIKKNGSESDEADTEGEDGDDAEAEYLIEFEQTKKLQSKKKRKQENEESNKTDEVKNKLSEKKSLTIKNKKVNKAVAVKKKKLNK</sequence>
<evidence type="ECO:0000256" key="1">
    <source>
        <dbReference type="ARBA" id="ARBA00004604"/>
    </source>
</evidence>
<feature type="region of interest" description="Disordered" evidence="11">
    <location>
        <begin position="1"/>
        <end position="32"/>
    </location>
</feature>
<keyword evidence="5" id="KW-0007">Acetylation</keyword>
<feature type="compositionally biased region" description="Basic and acidic residues" evidence="11">
    <location>
        <begin position="470"/>
        <end position="484"/>
    </location>
</feature>
<dbReference type="Proteomes" id="UP000694846">
    <property type="component" value="Unplaced"/>
</dbReference>
<proteinExistence type="inferred from homology"/>
<dbReference type="CDD" id="cd00403">
    <property type="entry name" value="Ribosomal_L1"/>
    <property type="match status" value="1"/>
</dbReference>
<keyword evidence="12" id="KW-1185">Reference proteome</keyword>
<evidence type="ECO:0000256" key="5">
    <source>
        <dbReference type="ARBA" id="ARBA00022990"/>
    </source>
</evidence>
<comment type="similarity">
    <text evidence="9">Belongs to the universal ribosomal protein uL1 family. Highly divergent.</text>
</comment>
<gene>
    <name evidence="13" type="primary">LOC112689964</name>
</gene>
<evidence type="ECO:0000256" key="6">
    <source>
        <dbReference type="ARBA" id="ARBA00023054"/>
    </source>
</evidence>
<dbReference type="InterPro" id="IPR023674">
    <property type="entry name" value="Ribosomal_uL1-like"/>
</dbReference>
<evidence type="ECO:0000256" key="3">
    <source>
        <dbReference type="ARBA" id="ARBA00022553"/>
    </source>
</evidence>
<organism evidence="12 13">
    <name type="scientific">Sipha flava</name>
    <name type="common">yellow sugarcane aphid</name>
    <dbReference type="NCBI Taxonomy" id="143950"/>
    <lineage>
        <taxon>Eukaryota</taxon>
        <taxon>Metazoa</taxon>
        <taxon>Ecdysozoa</taxon>
        <taxon>Arthropoda</taxon>
        <taxon>Hexapoda</taxon>
        <taxon>Insecta</taxon>
        <taxon>Pterygota</taxon>
        <taxon>Neoptera</taxon>
        <taxon>Paraneoptera</taxon>
        <taxon>Hemiptera</taxon>
        <taxon>Sternorrhyncha</taxon>
        <taxon>Aphidomorpha</taxon>
        <taxon>Aphidoidea</taxon>
        <taxon>Aphididae</taxon>
        <taxon>Sipha</taxon>
    </lineage>
</organism>
<evidence type="ECO:0000313" key="13">
    <source>
        <dbReference type="RefSeq" id="XP_025419635.1"/>
    </source>
</evidence>
<dbReference type="Pfam" id="PF00687">
    <property type="entry name" value="Ribosomal_L1"/>
    <property type="match status" value="1"/>
</dbReference>
<evidence type="ECO:0000256" key="10">
    <source>
        <dbReference type="ARBA" id="ARBA00070787"/>
    </source>
</evidence>
<reference evidence="13" key="1">
    <citation type="submission" date="2025-08" db="UniProtKB">
        <authorList>
            <consortium name="RefSeq"/>
        </authorList>
    </citation>
    <scope>IDENTIFICATION</scope>
    <source>
        <tissue evidence="13">Whole body</tissue>
    </source>
</reference>
<dbReference type="GO" id="GO:0005730">
    <property type="term" value="C:nucleolus"/>
    <property type="evidence" value="ECO:0007669"/>
    <property type="project" value="UniProtKB-SubCell"/>
</dbReference>
<name>A0A8B8GA48_9HEMI</name>
<keyword evidence="7" id="KW-0539">Nucleus</keyword>
<dbReference type="FunFam" id="3.40.50.790:FF:000004">
    <property type="entry name" value="Ribosomal L1 domain-containing 1-like 1"/>
    <property type="match status" value="1"/>
</dbReference>
<feature type="compositionally biased region" description="Basic residues" evidence="11">
    <location>
        <begin position="11"/>
        <end position="28"/>
    </location>
</feature>
<evidence type="ECO:0000313" key="12">
    <source>
        <dbReference type="Proteomes" id="UP000694846"/>
    </source>
</evidence>
<feature type="compositionally biased region" description="Acidic residues" evidence="11">
    <location>
        <begin position="485"/>
        <end position="505"/>
    </location>
</feature>
<dbReference type="SUPFAM" id="SSF56808">
    <property type="entry name" value="Ribosomal protein L1"/>
    <property type="match status" value="1"/>
</dbReference>
<evidence type="ECO:0000256" key="2">
    <source>
        <dbReference type="ARBA" id="ARBA00022499"/>
    </source>
</evidence>
<evidence type="ECO:0000256" key="8">
    <source>
        <dbReference type="ARBA" id="ARBA00054167"/>
    </source>
</evidence>